<dbReference type="EnsemblMetazoa" id="SMAR004062-RA">
    <property type="protein sequence ID" value="SMAR004062-PA"/>
    <property type="gene ID" value="SMAR004062"/>
</dbReference>
<dbReference type="Proteomes" id="UP000014500">
    <property type="component" value="Unassembled WGS sequence"/>
</dbReference>
<accession>T1ISI6</accession>
<sequence>MGNLKFCKGRSLIPKQVSLVITTDACNTGHKGWGPCRYIDSAIKMRLDNTAAVAAINNLESPCSPDLTAIAQDMWVRNPIILPSPCHLLLNQAEEAHPLVSIGSLQLAAWHLSSPDIRTRKFRQELPRWWELPENRAQSSPTTNAGPLGAIGLGAIGLGAIDPLRSSPI</sequence>
<evidence type="ECO:0000313" key="2">
    <source>
        <dbReference type="Proteomes" id="UP000014500"/>
    </source>
</evidence>
<evidence type="ECO:0000313" key="1">
    <source>
        <dbReference type="EnsemblMetazoa" id="SMAR004062-PA"/>
    </source>
</evidence>
<organism evidence="1 2">
    <name type="scientific">Strigamia maritima</name>
    <name type="common">European centipede</name>
    <name type="synonym">Geophilus maritimus</name>
    <dbReference type="NCBI Taxonomy" id="126957"/>
    <lineage>
        <taxon>Eukaryota</taxon>
        <taxon>Metazoa</taxon>
        <taxon>Ecdysozoa</taxon>
        <taxon>Arthropoda</taxon>
        <taxon>Myriapoda</taxon>
        <taxon>Chilopoda</taxon>
        <taxon>Pleurostigmophora</taxon>
        <taxon>Geophilomorpha</taxon>
        <taxon>Linotaeniidae</taxon>
        <taxon>Strigamia</taxon>
    </lineage>
</organism>
<protein>
    <submittedName>
        <fullName evidence="1">Uncharacterized protein</fullName>
    </submittedName>
</protein>
<reference evidence="2" key="1">
    <citation type="submission" date="2011-05" db="EMBL/GenBank/DDBJ databases">
        <authorList>
            <person name="Richards S.R."/>
            <person name="Qu J."/>
            <person name="Jiang H."/>
            <person name="Jhangiani S.N."/>
            <person name="Agravi P."/>
            <person name="Goodspeed R."/>
            <person name="Gross S."/>
            <person name="Mandapat C."/>
            <person name="Jackson L."/>
            <person name="Mathew T."/>
            <person name="Pu L."/>
            <person name="Thornton R."/>
            <person name="Saada N."/>
            <person name="Wilczek-Boney K.B."/>
            <person name="Lee S."/>
            <person name="Kovar C."/>
            <person name="Wu Y."/>
            <person name="Scherer S.E."/>
            <person name="Worley K.C."/>
            <person name="Muzny D.M."/>
            <person name="Gibbs R."/>
        </authorList>
    </citation>
    <scope>NUCLEOTIDE SEQUENCE</scope>
    <source>
        <strain evidence="2">Brora</strain>
    </source>
</reference>
<keyword evidence="2" id="KW-1185">Reference proteome</keyword>
<reference evidence="1" key="2">
    <citation type="submission" date="2015-02" db="UniProtKB">
        <authorList>
            <consortium name="EnsemblMetazoa"/>
        </authorList>
    </citation>
    <scope>IDENTIFICATION</scope>
</reference>
<dbReference type="AlphaFoldDB" id="T1ISI6"/>
<name>T1ISI6_STRMM</name>
<dbReference type="EMBL" id="JH431432">
    <property type="status" value="NOT_ANNOTATED_CDS"/>
    <property type="molecule type" value="Genomic_DNA"/>
</dbReference>
<proteinExistence type="predicted"/>
<dbReference type="HOGENOM" id="CLU_1580486_0_0_1"/>